<dbReference type="PANTHER" id="PTHR43500:SF1">
    <property type="entry name" value="CYSTATHIONINE BETA-LYASE-RELATED"/>
    <property type="match status" value="1"/>
</dbReference>
<accession>A0A7Y9R0X8</accession>
<dbReference type="Proteomes" id="UP000518288">
    <property type="component" value="Unassembled WGS sequence"/>
</dbReference>
<keyword evidence="3 6" id="KW-0663">Pyridoxal phosphate</keyword>
<dbReference type="GO" id="GO:0019450">
    <property type="term" value="P:L-cysteine catabolic process to pyruvate"/>
    <property type="evidence" value="ECO:0007669"/>
    <property type="project" value="TreeGrafter"/>
</dbReference>
<dbReference type="InterPro" id="IPR015424">
    <property type="entry name" value="PyrdxlP-dep_Trfase"/>
</dbReference>
<evidence type="ECO:0000313" key="8">
    <source>
        <dbReference type="Proteomes" id="UP000518288"/>
    </source>
</evidence>
<keyword evidence="8" id="KW-1185">Reference proteome</keyword>
<name>A0A7Y9R0X8_9BURK</name>
<sequence length="392" mass="41249">MPDAPTTRLIHHPYRPPDGFEGAMPGVFKAATVYFPNVAASRTDGWIDKTSYTYGLQGTPTSFVLEERLATLEGARRVLLAPSGRSAVTLVEVVALQAGDTVVLPRSAVDAQGHDAAGHAFAREDLVRWGVGVRGYDPMSVASLAEVVTPATRLVWLVAPDPVTLAFPDLRWLVRTVRERAPGALVALDNTWGAGLAFCAFDLGEGLAVDLTIQDLGPQVSGGQAGLGSVACRDETLYRRLLWGHTRLGLGVGMNEVESVLRALPSLALRHAAQDAAARQIAQWCRAQPAIASVRHPVSPESPGHAHWATLCGSAAGLVTLQFDAGGGPDRLDAFAAALKTFRLGGGWGGPVSQALTFPGSDGRGGWVRLAVGLEAVEDLVNDLARAVVALN</sequence>
<dbReference type="AlphaFoldDB" id="A0A7Y9R0X8"/>
<comment type="similarity">
    <text evidence="2 6">Belongs to the trans-sulfuration enzymes family.</text>
</comment>
<comment type="cofactor">
    <cofactor evidence="1 6">
        <name>pyridoxal 5'-phosphate</name>
        <dbReference type="ChEBI" id="CHEBI:597326"/>
    </cofactor>
</comment>
<keyword evidence="4 7" id="KW-0456">Lyase</keyword>
<evidence type="ECO:0000256" key="4">
    <source>
        <dbReference type="ARBA" id="ARBA00023239"/>
    </source>
</evidence>
<dbReference type="GO" id="GO:0030170">
    <property type="term" value="F:pyridoxal phosphate binding"/>
    <property type="evidence" value="ECO:0007669"/>
    <property type="project" value="InterPro"/>
</dbReference>
<dbReference type="InterPro" id="IPR006233">
    <property type="entry name" value="Cys_b_lyase_bac"/>
</dbReference>
<dbReference type="InterPro" id="IPR015421">
    <property type="entry name" value="PyrdxlP-dep_Trfase_major"/>
</dbReference>
<dbReference type="GO" id="GO:0047804">
    <property type="term" value="F:cysteine-S-conjugate beta-lyase activity"/>
    <property type="evidence" value="ECO:0007669"/>
    <property type="project" value="InterPro"/>
</dbReference>
<dbReference type="PIRSF" id="PIRSF001434">
    <property type="entry name" value="CGS"/>
    <property type="match status" value="1"/>
</dbReference>
<gene>
    <name evidence="7" type="ORF">BDD16_004153</name>
</gene>
<dbReference type="EC" id="4.4.1.8" evidence="7"/>
<comment type="caution">
    <text evidence="7">The sequence shown here is derived from an EMBL/GenBank/DDBJ whole genome shotgun (WGS) entry which is preliminary data.</text>
</comment>
<dbReference type="EMBL" id="JACCFH010000001">
    <property type="protein sequence ID" value="NYG35167.1"/>
    <property type="molecule type" value="Genomic_DNA"/>
</dbReference>
<evidence type="ECO:0000256" key="1">
    <source>
        <dbReference type="ARBA" id="ARBA00001933"/>
    </source>
</evidence>
<dbReference type="Gene3D" id="3.90.1150.10">
    <property type="entry name" value="Aspartate Aminotransferase, domain 1"/>
    <property type="match status" value="1"/>
</dbReference>
<dbReference type="InterPro" id="IPR015422">
    <property type="entry name" value="PyrdxlP-dep_Trfase_small"/>
</dbReference>
<dbReference type="GO" id="GO:0019346">
    <property type="term" value="P:transsulfuration"/>
    <property type="evidence" value="ECO:0007669"/>
    <property type="project" value="InterPro"/>
</dbReference>
<organism evidence="7 8">
    <name type="scientific">Sphaerotilus montanus</name>
    <dbReference type="NCBI Taxonomy" id="522889"/>
    <lineage>
        <taxon>Bacteria</taxon>
        <taxon>Pseudomonadati</taxon>
        <taxon>Pseudomonadota</taxon>
        <taxon>Betaproteobacteria</taxon>
        <taxon>Burkholderiales</taxon>
        <taxon>Sphaerotilaceae</taxon>
        <taxon>Sphaerotilus</taxon>
    </lineage>
</organism>
<evidence type="ECO:0000256" key="6">
    <source>
        <dbReference type="RuleBase" id="RU362118"/>
    </source>
</evidence>
<dbReference type="Gene3D" id="3.40.640.10">
    <property type="entry name" value="Type I PLP-dependent aspartate aminotransferase-like (Major domain)"/>
    <property type="match status" value="1"/>
</dbReference>
<proteinExistence type="inferred from homology"/>
<dbReference type="SUPFAM" id="SSF53383">
    <property type="entry name" value="PLP-dependent transferases"/>
    <property type="match status" value="1"/>
</dbReference>
<evidence type="ECO:0000313" key="7">
    <source>
        <dbReference type="EMBL" id="NYG35167.1"/>
    </source>
</evidence>
<dbReference type="InterPro" id="IPR000277">
    <property type="entry name" value="Cys/Met-Metab_PyrdxlP-dep_enz"/>
</dbReference>
<comment type="catalytic activity">
    <reaction evidence="5">
        <text>L,L-cystathionine + H2O = L-homocysteine + pyruvate + NH4(+)</text>
        <dbReference type="Rhea" id="RHEA:13965"/>
        <dbReference type="ChEBI" id="CHEBI:15361"/>
        <dbReference type="ChEBI" id="CHEBI:15377"/>
        <dbReference type="ChEBI" id="CHEBI:28938"/>
        <dbReference type="ChEBI" id="CHEBI:58161"/>
        <dbReference type="ChEBI" id="CHEBI:58199"/>
    </reaction>
</comment>
<dbReference type="PANTHER" id="PTHR43500">
    <property type="entry name" value="CYSTATHIONINE BETA-LYASE-RELATED"/>
    <property type="match status" value="1"/>
</dbReference>
<protein>
    <submittedName>
        <fullName evidence="7">Cystathionine beta-lyase</fullName>
        <ecNumber evidence="7">4.4.1.8</ecNumber>
    </submittedName>
</protein>
<reference evidence="7 8" key="1">
    <citation type="submission" date="2020-07" db="EMBL/GenBank/DDBJ databases">
        <title>Genomic Encyclopedia of Archaeal and Bacterial Type Strains, Phase II (KMG-II): from individual species to whole genera.</title>
        <authorList>
            <person name="Goeker M."/>
        </authorList>
    </citation>
    <scope>NUCLEOTIDE SEQUENCE [LARGE SCALE GENOMIC DNA]</scope>
    <source>
        <strain evidence="7 8">DSM 21226</strain>
    </source>
</reference>
<dbReference type="RefSeq" id="WP_179635711.1">
    <property type="nucleotide sequence ID" value="NZ_JACCFH010000001.1"/>
</dbReference>
<evidence type="ECO:0000256" key="2">
    <source>
        <dbReference type="ARBA" id="ARBA00009077"/>
    </source>
</evidence>
<evidence type="ECO:0000256" key="3">
    <source>
        <dbReference type="ARBA" id="ARBA00022898"/>
    </source>
</evidence>
<evidence type="ECO:0000256" key="5">
    <source>
        <dbReference type="ARBA" id="ARBA00047517"/>
    </source>
</evidence>
<dbReference type="Pfam" id="PF01053">
    <property type="entry name" value="Cys_Met_Meta_PP"/>
    <property type="match status" value="1"/>
</dbReference>